<dbReference type="Pfam" id="PF01497">
    <property type="entry name" value="Peripla_BP_2"/>
    <property type="match status" value="1"/>
</dbReference>
<dbReference type="KEGG" id="bgd:bgla_1g31420"/>
<keyword evidence="1 2" id="KW-0732">Signal</keyword>
<dbReference type="PROSITE" id="PS50983">
    <property type="entry name" value="FE_B12_PBP"/>
    <property type="match status" value="1"/>
</dbReference>
<dbReference type="NCBIfam" id="NF038402">
    <property type="entry name" value="TroA_like"/>
    <property type="match status" value="1"/>
</dbReference>
<evidence type="ECO:0000313" key="5">
    <source>
        <dbReference type="Proteomes" id="UP000008316"/>
    </source>
</evidence>
<evidence type="ECO:0000256" key="2">
    <source>
        <dbReference type="SAM" id="SignalP"/>
    </source>
</evidence>
<feature type="domain" description="Fe/B12 periplasmic-binding" evidence="3">
    <location>
        <begin position="70"/>
        <end position="327"/>
    </location>
</feature>
<name>F2LG99_BURGS</name>
<proteinExistence type="predicted"/>
<dbReference type="eggNOG" id="COG0614">
    <property type="taxonomic scope" value="Bacteria"/>
</dbReference>
<reference evidence="4 5" key="1">
    <citation type="journal article" date="2011" name="J. Bacteriol.">
        <title>Complete genome sequence of Burkholderia gladioli BSR3.</title>
        <authorList>
            <person name="Seo Y.S."/>
            <person name="Lim J."/>
            <person name="Choi B.S."/>
            <person name="Kim H."/>
            <person name="Goo E."/>
            <person name="Lee B."/>
            <person name="Lim J.S."/>
            <person name="Choi I.Y."/>
            <person name="Moon J.S."/>
            <person name="Kim J."/>
            <person name="Hwang I."/>
        </authorList>
    </citation>
    <scope>NUCLEOTIDE SEQUENCE [LARGE SCALE GENOMIC DNA]</scope>
    <source>
        <strain evidence="4 5">BSR3</strain>
    </source>
</reference>
<dbReference type="InterPro" id="IPR050902">
    <property type="entry name" value="ABC_Transporter_SBP"/>
</dbReference>
<dbReference type="AlphaFoldDB" id="F2LG99"/>
<dbReference type="PANTHER" id="PTHR30535">
    <property type="entry name" value="VITAMIN B12-BINDING PROTEIN"/>
    <property type="match status" value="1"/>
</dbReference>
<dbReference type="EMBL" id="CP002599">
    <property type="protein sequence ID" value="AEA61750.1"/>
    <property type="molecule type" value="Genomic_DNA"/>
</dbReference>
<dbReference type="CDD" id="cd01144">
    <property type="entry name" value="BtuF"/>
    <property type="match status" value="1"/>
</dbReference>
<dbReference type="InterPro" id="IPR054828">
    <property type="entry name" value="Vit_B12_bind_prot"/>
</dbReference>
<organism evidence="4 5">
    <name type="scientific">Burkholderia gladioli (strain BSR3)</name>
    <dbReference type="NCBI Taxonomy" id="999541"/>
    <lineage>
        <taxon>Bacteria</taxon>
        <taxon>Pseudomonadati</taxon>
        <taxon>Pseudomonadota</taxon>
        <taxon>Betaproteobacteria</taxon>
        <taxon>Burkholderiales</taxon>
        <taxon>Burkholderiaceae</taxon>
        <taxon>Burkholderia</taxon>
    </lineage>
</organism>
<dbReference type="PROSITE" id="PS51318">
    <property type="entry name" value="TAT"/>
    <property type="match status" value="1"/>
</dbReference>
<dbReference type="Proteomes" id="UP000008316">
    <property type="component" value="Chromosome 1"/>
</dbReference>
<dbReference type="InterPro" id="IPR002491">
    <property type="entry name" value="ABC_transptr_periplasmic_BD"/>
</dbReference>
<dbReference type="SUPFAM" id="SSF53807">
    <property type="entry name" value="Helical backbone' metal receptor"/>
    <property type="match status" value="1"/>
</dbReference>
<dbReference type="HOGENOM" id="CLU_038034_2_5_4"/>
<keyword evidence="5" id="KW-1185">Reference proteome</keyword>
<evidence type="ECO:0000259" key="3">
    <source>
        <dbReference type="PROSITE" id="PS50983"/>
    </source>
</evidence>
<dbReference type="InterPro" id="IPR006311">
    <property type="entry name" value="TAT_signal"/>
</dbReference>
<dbReference type="Gene3D" id="3.40.50.1980">
    <property type="entry name" value="Nitrogenase molybdenum iron protein domain"/>
    <property type="match status" value="2"/>
</dbReference>
<accession>F2LG99</accession>
<feature type="chain" id="PRO_5003285788" evidence="2">
    <location>
        <begin position="33"/>
        <end position="327"/>
    </location>
</feature>
<gene>
    <name evidence="4" type="ordered locus">bgla_1g31420</name>
</gene>
<protein>
    <submittedName>
        <fullName evidence="4">Vitamin B12 transport protein</fullName>
    </submittedName>
</protein>
<dbReference type="STRING" id="999541.bgla_1g31420"/>
<evidence type="ECO:0000313" key="4">
    <source>
        <dbReference type="EMBL" id="AEA61750.1"/>
    </source>
</evidence>
<evidence type="ECO:0000256" key="1">
    <source>
        <dbReference type="ARBA" id="ARBA00022729"/>
    </source>
</evidence>
<dbReference type="PANTHER" id="PTHR30535:SF34">
    <property type="entry name" value="MOLYBDATE-BINDING PROTEIN MOLA"/>
    <property type="match status" value="1"/>
</dbReference>
<sequence length="327" mass="34428">MRAQAMRRRSFAGGLVAALLAVPLVAPVAAAAASVASASSTATASAAAPNAITVIDDAGRTVTLPAPARRVISVAPHATELLYAAGGGAAMVGAVSYSDYPEAARALPRVGDNRSLDLERIVALKPDLIVVWRHGNADRQTAQLAALGIPLYFSEPKRLDDVAVSLDKLGRLLGTRAQADRAAADYRQRIAALRARYAARPPVTVFLQIWDRPLTTLNGAQIVSDVLTLCGGRNVFAALQPVAPTVSDEAVLAADPEAIVATAQGATASDASLPSLDRWRRWPSLAAVARGNLFAVDGDWLTRPTPRLALGAQQVCRDLETARERRR</sequence>
<feature type="signal peptide" evidence="2">
    <location>
        <begin position="1"/>
        <end position="32"/>
    </location>
</feature>